<dbReference type="GO" id="GO:0016757">
    <property type="term" value="F:glycosyltransferase activity"/>
    <property type="evidence" value="ECO:0007669"/>
    <property type="project" value="InterPro"/>
</dbReference>
<dbReference type="InterPro" id="IPR001296">
    <property type="entry name" value="Glyco_trans_1"/>
</dbReference>
<reference evidence="4 5" key="1">
    <citation type="submission" date="2019-08" db="EMBL/GenBank/DDBJ databases">
        <title>Aureimonas fodiniaquatilis sp. nov., isolated from a coal mine wastewater.</title>
        <authorList>
            <person name="Kim W."/>
        </authorList>
    </citation>
    <scope>NUCLEOTIDE SEQUENCE [LARGE SCALE GENOMIC DNA]</scope>
    <source>
        <strain evidence="4 5">CAU 1482</strain>
    </source>
</reference>
<accession>A0A5B0DZ98</accession>
<dbReference type="Gene3D" id="3.40.50.2000">
    <property type="entry name" value="Glycogen Phosphorylase B"/>
    <property type="match status" value="2"/>
</dbReference>
<dbReference type="RefSeq" id="WP_149297001.1">
    <property type="nucleotide sequence ID" value="NZ_VTWH01000001.1"/>
</dbReference>
<dbReference type="AlphaFoldDB" id="A0A5B0DZ98"/>
<dbReference type="Pfam" id="PF00534">
    <property type="entry name" value="Glycos_transf_1"/>
    <property type="match status" value="1"/>
</dbReference>
<dbReference type="OrthoDB" id="9793726at2"/>
<dbReference type="EMBL" id="VTWH01000001">
    <property type="protein sequence ID" value="KAA0971863.1"/>
    <property type="molecule type" value="Genomic_DNA"/>
</dbReference>
<evidence type="ECO:0000259" key="3">
    <source>
        <dbReference type="Pfam" id="PF12000"/>
    </source>
</evidence>
<name>A0A5B0DZ98_9HYPH</name>
<keyword evidence="5" id="KW-1185">Reference proteome</keyword>
<feature type="domain" description="Glycosyl transferase family 1" evidence="2">
    <location>
        <begin position="214"/>
        <end position="384"/>
    </location>
</feature>
<comment type="caution">
    <text evidence="4">The sequence shown here is derived from an EMBL/GenBank/DDBJ whole genome shotgun (WGS) entry which is preliminary data.</text>
</comment>
<organism evidence="4 5">
    <name type="scientific">Aureimonas fodinaquatilis</name>
    <dbReference type="NCBI Taxonomy" id="2565783"/>
    <lineage>
        <taxon>Bacteria</taxon>
        <taxon>Pseudomonadati</taxon>
        <taxon>Pseudomonadota</taxon>
        <taxon>Alphaproteobacteria</taxon>
        <taxon>Hyphomicrobiales</taxon>
        <taxon>Aurantimonadaceae</taxon>
        <taxon>Aureimonas</taxon>
    </lineage>
</organism>
<sequence>MRYLFIHQNFPGQYKHLAPALAAQPGHEVRAMHMRDQMPKNWHNIGLMHYTASRGSTRGVHPWIVDLETKAIRGEAAFNAALNLKRQGYVPDVIIGHPGWGEMLFLKDVWPDARMGAYCEFYYQPFGADSNFDPEFAKSDASDVCRLRFKNVNMELTFAQADAGIAPTQWQASTFPESMRNRISVVHDGIDTDALRPNDKAFFKLPNGRTLTRDDEVLTYVSRNLEPYRGFQTMMRALPTLLKERPQPQIVLVGDTKTGYGGMPQHGTWKELFVKEVKPKIRPEDWERVHFTGPLDYPRFISLLQLSTVHIYLTYPFVLSWSLVEAMSIGCAIVASDTSPVREAIRDDDTGVLVDFFNPDELAAQIVALLDDPEKRARLGAAARVHAQRHYDLKSNCLPGMLDWVRTLGG</sequence>
<evidence type="ECO:0000259" key="2">
    <source>
        <dbReference type="Pfam" id="PF00534"/>
    </source>
</evidence>
<proteinExistence type="predicted"/>
<evidence type="ECO:0000313" key="4">
    <source>
        <dbReference type="EMBL" id="KAA0971863.1"/>
    </source>
</evidence>
<dbReference type="PANTHER" id="PTHR46401:SF2">
    <property type="entry name" value="GLYCOSYLTRANSFERASE WBBK-RELATED"/>
    <property type="match status" value="1"/>
</dbReference>
<evidence type="ECO:0000256" key="1">
    <source>
        <dbReference type="ARBA" id="ARBA00022679"/>
    </source>
</evidence>
<feature type="domain" description="Glycosyl transferase family 4" evidence="3">
    <location>
        <begin position="26"/>
        <end position="194"/>
    </location>
</feature>
<protein>
    <submittedName>
        <fullName evidence="4">Glycosyltransferase</fullName>
    </submittedName>
</protein>
<dbReference type="CDD" id="cd03818">
    <property type="entry name" value="GT4_ExpC-like"/>
    <property type="match status" value="1"/>
</dbReference>
<dbReference type="GO" id="GO:0009103">
    <property type="term" value="P:lipopolysaccharide biosynthetic process"/>
    <property type="evidence" value="ECO:0007669"/>
    <property type="project" value="TreeGrafter"/>
</dbReference>
<gene>
    <name evidence="4" type="ORF">FPY71_01660</name>
</gene>
<evidence type="ECO:0000313" key="5">
    <source>
        <dbReference type="Proteomes" id="UP000324738"/>
    </source>
</evidence>
<dbReference type="InterPro" id="IPR022623">
    <property type="entry name" value="Glyco_trans_4"/>
</dbReference>
<keyword evidence="1 4" id="KW-0808">Transferase</keyword>
<dbReference type="Proteomes" id="UP000324738">
    <property type="component" value="Unassembled WGS sequence"/>
</dbReference>
<dbReference type="PANTHER" id="PTHR46401">
    <property type="entry name" value="GLYCOSYLTRANSFERASE WBBK-RELATED"/>
    <property type="match status" value="1"/>
</dbReference>
<dbReference type="Pfam" id="PF12000">
    <property type="entry name" value="Glyco_trans_4_3"/>
    <property type="match status" value="1"/>
</dbReference>
<dbReference type="SUPFAM" id="SSF53756">
    <property type="entry name" value="UDP-Glycosyltransferase/glycogen phosphorylase"/>
    <property type="match status" value="1"/>
</dbReference>